<dbReference type="GO" id="GO:0006357">
    <property type="term" value="P:regulation of transcription by RNA polymerase II"/>
    <property type="evidence" value="ECO:0007669"/>
    <property type="project" value="TreeGrafter"/>
</dbReference>
<keyword evidence="18" id="KW-1185">Reference proteome</keyword>
<dbReference type="SMART" id="SM00249">
    <property type="entry name" value="PHD"/>
    <property type="match status" value="2"/>
</dbReference>
<keyword evidence="9" id="KW-0539">Nucleus</keyword>
<dbReference type="InterPro" id="IPR019786">
    <property type="entry name" value="Zinc_finger_PHD-type_CS"/>
</dbReference>
<feature type="compositionally biased region" description="Basic and acidic residues" evidence="12">
    <location>
        <begin position="765"/>
        <end position="774"/>
    </location>
</feature>
<gene>
    <name evidence="17" type="ORF">FA10DRAFT_266125</name>
</gene>
<dbReference type="InterPro" id="IPR000313">
    <property type="entry name" value="PWWP_dom"/>
</dbReference>
<dbReference type="InterPro" id="IPR019542">
    <property type="entry name" value="Enhancer_polycomb-like_N"/>
</dbReference>
<dbReference type="InterPro" id="IPR001487">
    <property type="entry name" value="Bromodomain"/>
</dbReference>
<feature type="domain" description="PWWP" evidence="15">
    <location>
        <begin position="1047"/>
        <end position="1115"/>
    </location>
</feature>
<dbReference type="AlphaFoldDB" id="A0A316YTH4"/>
<dbReference type="InterPro" id="IPR013083">
    <property type="entry name" value="Znf_RING/FYVE/PHD"/>
</dbReference>
<reference evidence="17 18" key="1">
    <citation type="journal article" date="2018" name="Mol. Biol. Evol.">
        <title>Broad Genomic Sampling Reveals a Smut Pathogenic Ancestry of the Fungal Clade Ustilaginomycotina.</title>
        <authorList>
            <person name="Kijpornyongpan T."/>
            <person name="Mondo S.J."/>
            <person name="Barry K."/>
            <person name="Sandor L."/>
            <person name="Lee J."/>
            <person name="Lipzen A."/>
            <person name="Pangilinan J."/>
            <person name="LaButti K."/>
            <person name="Hainaut M."/>
            <person name="Henrissat B."/>
            <person name="Grigoriev I.V."/>
            <person name="Spatafora J.W."/>
            <person name="Aime M.C."/>
        </authorList>
    </citation>
    <scope>NUCLEOTIDE SEQUENCE [LARGE SCALE GENOMIC DNA]</scope>
    <source>
        <strain evidence="17 18">MCA 4198</strain>
    </source>
</reference>
<feature type="compositionally biased region" description="Low complexity" evidence="12">
    <location>
        <begin position="883"/>
        <end position="903"/>
    </location>
</feature>
<dbReference type="SUPFAM" id="SSF63748">
    <property type="entry name" value="Tudor/PWWP/MBT"/>
    <property type="match status" value="1"/>
</dbReference>
<dbReference type="PROSITE" id="PS50014">
    <property type="entry name" value="BROMODOMAIN_2"/>
    <property type="match status" value="1"/>
</dbReference>
<evidence type="ECO:0008006" key="19">
    <source>
        <dbReference type="Google" id="ProtNLM"/>
    </source>
</evidence>
<evidence type="ECO:0000256" key="9">
    <source>
        <dbReference type="ARBA" id="ARBA00023242"/>
    </source>
</evidence>
<evidence type="ECO:0000256" key="6">
    <source>
        <dbReference type="ARBA" id="ARBA00022833"/>
    </source>
</evidence>
<dbReference type="Proteomes" id="UP000245768">
    <property type="component" value="Unassembled WGS sequence"/>
</dbReference>
<evidence type="ECO:0000256" key="1">
    <source>
        <dbReference type="ARBA" id="ARBA00004123"/>
    </source>
</evidence>
<keyword evidence="6" id="KW-0862">Zinc</keyword>
<dbReference type="OrthoDB" id="20839at2759"/>
<evidence type="ECO:0000256" key="3">
    <source>
        <dbReference type="ARBA" id="ARBA00022723"/>
    </source>
</evidence>
<dbReference type="RefSeq" id="XP_025379544.1">
    <property type="nucleotide sequence ID" value="XM_025521368.1"/>
</dbReference>
<dbReference type="CDD" id="cd15492">
    <property type="entry name" value="PHD_BRPF_JADE_like"/>
    <property type="match status" value="1"/>
</dbReference>
<dbReference type="PROSITE" id="PS50812">
    <property type="entry name" value="PWWP"/>
    <property type="match status" value="1"/>
</dbReference>
<dbReference type="PROSITE" id="PS01359">
    <property type="entry name" value="ZF_PHD_1"/>
    <property type="match status" value="1"/>
</dbReference>
<dbReference type="InterPro" id="IPR011011">
    <property type="entry name" value="Znf_FYVE_PHD"/>
</dbReference>
<protein>
    <recommendedName>
        <fullName evidence="19">Peregrin</fullName>
    </recommendedName>
</protein>
<feature type="domain" description="PHD-type" evidence="16">
    <location>
        <begin position="202"/>
        <end position="326"/>
    </location>
</feature>
<feature type="region of interest" description="Disordered" evidence="12">
    <location>
        <begin position="1124"/>
        <end position="1143"/>
    </location>
</feature>
<dbReference type="SMART" id="SM00293">
    <property type="entry name" value="PWWP"/>
    <property type="match status" value="1"/>
</dbReference>
<dbReference type="STRING" id="215250.A0A316YTH4"/>
<sequence length="1162" mass="131367">MPVPLQPPNNIPLASSLPKVSFRRIPASEALLLAAPAGVHEQRDINFGFNDGAEFDKPEHYIRHVEPIESELKKQVEYDMDEQDQEWLDALNTDRKRDQLDIISYEVFEVIIDRLEKEWFDLMKLMPPEPQPTTLDEDGEPIEDGNEDTACAICDDGECENSNAIVFCDGCNLAVHQDCYGIPYIPEGQWLCRKCTVSPDRAVSCILCPHEGGAFKQTTQGKWAHLLCAMWIPETGVSNPVYMEPIDSVERIPRARWKLQCYLCRHKVGACIQCDNRNCFTAFHVTCARRAGLLLRTQRQRMTHEEESDDDDEANENLRAWCHRHLPKNLRKDMTLDEVDEIDSRSDSPAKTLPPPKHLIKAAAPGTSAPGMKKSARAYKKSYRAGPPLVPAYVLNRVLEYISKVQIRKKQQFALQIAKFWSLKREARRGAPLLKRLHLEPWTASANTKEQTDAERIKKLQFLLRLREDLEKVRMLAELARKREKEKLRQVRTIRSTLVEGVLFPYYTALRQILERVSALDRGNLFLQPVSQQKVPDYYEVIKEPMDWTAISDKLERYEYESVKDFQRDISLVLDNAMLYNKADTPFHRTALRIKKVSEPIFEELNSLHAVHQDAAQAIGTEEALDMVEGIAGLELESEEAILDLLKDYGDKELLDTIGEDDNPLDAPANVIEDLTRHYYRPEPQEPPPPSATQLKREKERAKKQAKAEAYQARRIALKEAKAAAKIEGAVNGGKEENDTPLPLHDTMPTGTRTRRQRGLGNEEGQSRDREEASQPRLGRTRSRMEPGTSNRSSTEENKADAPSLPPRKRRRMKRTNDSSTPEEDRAILERRSATMPEPTNLEVEQVDAWDSFKRFNVGWVLPEGTRRSRHPRDSFRSGGAREGSMGSELAAASSAAGPERSSPQVSRGRSSEVPSQRKRRTTSITDLSEPDDAVSAEPSFSRQARKRSTSSTSRSHPGPPLGKASAAPRKDVSQQKRGNQGQFIRKDDDPNKERRRPSKGAALPPPSSSILHQKRKAPSESTGAMRLKVKPKKMATKEKEEGRFEVGTTCWAKMPGYPYYPAEIWSQTASSVPKNVEADRPKASSESVELVRFFDAQRSFGWIGTSKLELMFEDAKLDEKMLGTDNMAGHGDRRKSSSTASKRIREEVASAYAAAKAELEV</sequence>
<dbReference type="PRINTS" id="PR00503">
    <property type="entry name" value="BROMODOMAIN"/>
</dbReference>
<dbReference type="CDD" id="cd05839">
    <property type="entry name" value="PWWP_BRPF"/>
    <property type="match status" value="1"/>
</dbReference>
<dbReference type="PROSITE" id="PS00633">
    <property type="entry name" value="BROMODOMAIN_1"/>
    <property type="match status" value="1"/>
</dbReference>
<evidence type="ECO:0000259" key="16">
    <source>
        <dbReference type="PROSITE" id="PS51805"/>
    </source>
</evidence>
<dbReference type="GeneID" id="37043284"/>
<evidence type="ECO:0000259" key="15">
    <source>
        <dbReference type="PROSITE" id="PS50812"/>
    </source>
</evidence>
<dbReference type="InterPro" id="IPR036427">
    <property type="entry name" value="Bromodomain-like_sf"/>
</dbReference>
<evidence type="ECO:0000259" key="14">
    <source>
        <dbReference type="PROSITE" id="PS50016"/>
    </source>
</evidence>
<evidence type="ECO:0000256" key="12">
    <source>
        <dbReference type="SAM" id="MobiDB-lite"/>
    </source>
</evidence>
<dbReference type="Pfam" id="PF10513">
    <property type="entry name" value="EPL1"/>
    <property type="match status" value="1"/>
</dbReference>
<feature type="domain" description="PHD-type" evidence="14">
    <location>
        <begin position="148"/>
        <end position="198"/>
    </location>
</feature>
<evidence type="ECO:0000313" key="17">
    <source>
        <dbReference type="EMBL" id="PWN92346.1"/>
    </source>
</evidence>
<comment type="subcellular location">
    <subcellularLocation>
        <location evidence="1">Nucleus</location>
    </subcellularLocation>
</comment>
<evidence type="ECO:0000313" key="18">
    <source>
        <dbReference type="Proteomes" id="UP000245768"/>
    </source>
</evidence>
<evidence type="ECO:0000259" key="13">
    <source>
        <dbReference type="PROSITE" id="PS50014"/>
    </source>
</evidence>
<dbReference type="SUPFAM" id="SSF57903">
    <property type="entry name" value="FYVE/PHD zinc finger"/>
    <property type="match status" value="1"/>
</dbReference>
<dbReference type="PANTHER" id="PTHR13793:SF107">
    <property type="entry name" value="BROMODOMAIN-CONTAINING PROTEIN HOMOLOG"/>
    <property type="match status" value="1"/>
</dbReference>
<keyword evidence="4" id="KW-0677">Repeat</keyword>
<dbReference type="FunFam" id="3.30.40.10:FF:000007">
    <property type="entry name" value="Bromodomain containing 1, isoform CRA_b"/>
    <property type="match status" value="1"/>
</dbReference>
<dbReference type="Gene3D" id="1.20.920.10">
    <property type="entry name" value="Bromodomain-like"/>
    <property type="match status" value="1"/>
</dbReference>
<dbReference type="InParanoid" id="A0A316YTH4"/>
<evidence type="ECO:0000256" key="7">
    <source>
        <dbReference type="ARBA" id="ARBA00022990"/>
    </source>
</evidence>
<evidence type="ECO:0000256" key="10">
    <source>
        <dbReference type="PROSITE-ProRule" id="PRU00035"/>
    </source>
</evidence>
<feature type="region of interest" description="Disordered" evidence="12">
    <location>
        <begin position="680"/>
        <end position="708"/>
    </location>
</feature>
<dbReference type="InterPro" id="IPR018359">
    <property type="entry name" value="Bromodomain_CS"/>
</dbReference>
<dbReference type="GO" id="GO:0006325">
    <property type="term" value="P:chromatin organization"/>
    <property type="evidence" value="ECO:0007669"/>
    <property type="project" value="UniProtKB-ARBA"/>
</dbReference>
<dbReference type="Pfam" id="PF13831">
    <property type="entry name" value="PHD_2"/>
    <property type="match status" value="1"/>
</dbReference>
<dbReference type="PANTHER" id="PTHR13793">
    <property type="entry name" value="PHD FINGER PROTEINS"/>
    <property type="match status" value="1"/>
</dbReference>
<organism evidence="17 18">
    <name type="scientific">Acaromyces ingoldii</name>
    <dbReference type="NCBI Taxonomy" id="215250"/>
    <lineage>
        <taxon>Eukaryota</taxon>
        <taxon>Fungi</taxon>
        <taxon>Dikarya</taxon>
        <taxon>Basidiomycota</taxon>
        <taxon>Ustilaginomycotina</taxon>
        <taxon>Exobasidiomycetes</taxon>
        <taxon>Exobasidiales</taxon>
        <taxon>Cryptobasidiaceae</taxon>
        <taxon>Acaromyces</taxon>
    </lineage>
</organism>
<evidence type="ECO:0000256" key="11">
    <source>
        <dbReference type="PROSITE-ProRule" id="PRU00146"/>
    </source>
</evidence>
<feature type="domain" description="Bromo" evidence="13">
    <location>
        <begin position="518"/>
        <end position="588"/>
    </location>
</feature>
<dbReference type="FunFam" id="3.30.40.10:FF:000008">
    <property type="entry name" value="Bromodomain containing 1, isoform CRA_a"/>
    <property type="match status" value="1"/>
</dbReference>
<feature type="region of interest" description="Disordered" evidence="12">
    <location>
        <begin position="729"/>
        <end position="1042"/>
    </location>
</feature>
<dbReference type="GO" id="GO:0005634">
    <property type="term" value="C:nucleus"/>
    <property type="evidence" value="ECO:0007669"/>
    <property type="project" value="UniProtKB-SubCell"/>
</dbReference>
<dbReference type="InterPro" id="IPR001965">
    <property type="entry name" value="Znf_PHD"/>
</dbReference>
<name>A0A316YTH4_9BASI</name>
<dbReference type="InterPro" id="IPR050701">
    <property type="entry name" value="Histone_Mod_Regulator"/>
</dbReference>
<dbReference type="Pfam" id="PF00439">
    <property type="entry name" value="Bromodomain"/>
    <property type="match status" value="1"/>
</dbReference>
<keyword evidence="5 11" id="KW-0863">Zinc-finger</keyword>
<dbReference type="PROSITE" id="PS51805">
    <property type="entry name" value="EPHD"/>
    <property type="match status" value="1"/>
</dbReference>
<dbReference type="Pfam" id="PF13832">
    <property type="entry name" value="zf-HC5HC2H_2"/>
    <property type="match status" value="1"/>
</dbReference>
<feature type="region of interest" description="Disordered" evidence="12">
    <location>
        <begin position="340"/>
        <end position="373"/>
    </location>
</feature>
<evidence type="ECO:0000256" key="4">
    <source>
        <dbReference type="ARBA" id="ARBA00022737"/>
    </source>
</evidence>
<dbReference type="EMBL" id="KZ819635">
    <property type="protein sequence ID" value="PWN92346.1"/>
    <property type="molecule type" value="Genomic_DNA"/>
</dbReference>
<feature type="compositionally biased region" description="Basic and acidic residues" evidence="12">
    <location>
        <begin position="695"/>
        <end position="707"/>
    </location>
</feature>
<dbReference type="SUPFAM" id="SSF47370">
    <property type="entry name" value="Bromodomain"/>
    <property type="match status" value="1"/>
</dbReference>
<feature type="compositionally biased region" description="Polar residues" evidence="12">
    <location>
        <begin position="904"/>
        <end position="915"/>
    </location>
</feature>
<dbReference type="Gene3D" id="2.30.30.140">
    <property type="match status" value="1"/>
</dbReference>
<dbReference type="CDD" id="cd04369">
    <property type="entry name" value="Bromodomain"/>
    <property type="match status" value="1"/>
</dbReference>
<proteinExistence type="predicted"/>
<keyword evidence="8 10" id="KW-0103">Bromodomain</keyword>
<accession>A0A316YTH4</accession>
<evidence type="ECO:0000256" key="2">
    <source>
        <dbReference type="ARBA" id="ARBA00022553"/>
    </source>
</evidence>
<keyword evidence="2" id="KW-0597">Phosphoprotein</keyword>
<feature type="compositionally biased region" description="Basic and acidic residues" evidence="12">
    <location>
        <begin position="823"/>
        <end position="833"/>
    </location>
</feature>
<keyword evidence="7" id="KW-0007">Acetylation</keyword>
<dbReference type="SMART" id="SM00297">
    <property type="entry name" value="BROMO"/>
    <property type="match status" value="1"/>
</dbReference>
<dbReference type="PROSITE" id="PS50016">
    <property type="entry name" value="ZF_PHD_2"/>
    <property type="match status" value="1"/>
</dbReference>
<dbReference type="Pfam" id="PF00855">
    <property type="entry name" value="PWWP"/>
    <property type="match status" value="1"/>
</dbReference>
<dbReference type="GO" id="GO:0008270">
    <property type="term" value="F:zinc ion binding"/>
    <property type="evidence" value="ECO:0007669"/>
    <property type="project" value="UniProtKB-KW"/>
</dbReference>
<dbReference type="InterPro" id="IPR019787">
    <property type="entry name" value="Znf_PHD-finger"/>
</dbReference>
<keyword evidence="3" id="KW-0479">Metal-binding</keyword>
<evidence type="ECO:0000256" key="5">
    <source>
        <dbReference type="ARBA" id="ARBA00022771"/>
    </source>
</evidence>
<evidence type="ECO:0000256" key="8">
    <source>
        <dbReference type="ARBA" id="ARBA00023117"/>
    </source>
</evidence>
<dbReference type="Gene3D" id="3.30.40.10">
    <property type="entry name" value="Zinc/RING finger domain, C3HC4 (zinc finger)"/>
    <property type="match status" value="2"/>
</dbReference>
<dbReference type="InterPro" id="IPR034732">
    <property type="entry name" value="EPHD"/>
</dbReference>